<dbReference type="EMBL" id="CP007014">
    <property type="protein sequence ID" value="AHG43587.1"/>
    <property type="molecule type" value="Genomic_DNA"/>
</dbReference>
<organism evidence="1 2">
    <name type="scientific">Pseudomonas syringae CC1557</name>
    <dbReference type="NCBI Taxonomy" id="1357279"/>
    <lineage>
        <taxon>Bacteria</taxon>
        <taxon>Pseudomonadati</taxon>
        <taxon>Pseudomonadota</taxon>
        <taxon>Gammaproteobacteria</taxon>
        <taxon>Pseudomonadales</taxon>
        <taxon>Pseudomonadaceae</taxon>
        <taxon>Pseudomonas</taxon>
        <taxon>Pseudomonas syringae</taxon>
    </lineage>
</organism>
<reference evidence="1 2" key="1">
    <citation type="submission" date="2013-12" db="EMBL/GenBank/DDBJ databases">
        <title>Interactions Between Genome Architecture and Virulence Genes in Pseudomonas syringae, strain CC1557 as a model.</title>
        <authorList>
            <person name="Baltrus D."/>
            <person name="Hockett K."/>
            <person name="Karlsrud E."/>
            <person name="Dougherty K."/>
            <person name="Nishimura M."/>
        </authorList>
    </citation>
    <scope>NUCLEOTIDE SEQUENCE [LARGE SCALE GENOMIC DNA]</scope>
    <source>
        <strain evidence="1 2">CC1557</strain>
    </source>
</reference>
<dbReference type="AlphaFoldDB" id="W0MYS7"/>
<dbReference type="Proteomes" id="UP000019089">
    <property type="component" value="Chromosome"/>
</dbReference>
<accession>W0MYS7</accession>
<proteinExistence type="predicted"/>
<dbReference type="KEGG" id="psyr:N018_12475"/>
<name>W0MYS7_PSESX</name>
<protein>
    <submittedName>
        <fullName evidence="1">Uncharacterized protein</fullName>
    </submittedName>
</protein>
<dbReference type="eggNOG" id="ENOG502ZTQ2">
    <property type="taxonomic scope" value="Bacteria"/>
</dbReference>
<dbReference type="HOGENOM" id="CLU_112497_0_0_6"/>
<evidence type="ECO:0000313" key="1">
    <source>
        <dbReference type="EMBL" id="AHG43587.1"/>
    </source>
</evidence>
<evidence type="ECO:0000313" key="2">
    <source>
        <dbReference type="Proteomes" id="UP000019089"/>
    </source>
</evidence>
<gene>
    <name evidence="1" type="ORF">N018_12475</name>
</gene>
<sequence length="175" mass="19189">MPATNAVGQAVLEVTPEVLAQRIVRMIISIQGKQDVARLQVEKEFGVKLKYDANDPQAFWISGELVGGKRYSLESISDANGQLASRLGFEFFRSAGTPDQVACAQTIALYRQSLVDGGFKAQWVGSPRRGSPARWRFERNSVVVTALDGADTREDNAQACVSKLMVLVLSFQRVP</sequence>